<dbReference type="OrthoDB" id="456329at2759"/>
<dbReference type="PROSITE" id="PS50103">
    <property type="entry name" value="ZF_C3H1"/>
    <property type="match status" value="2"/>
</dbReference>
<dbReference type="SUPFAM" id="SSF56672">
    <property type="entry name" value="DNA/RNA polymerases"/>
    <property type="match status" value="1"/>
</dbReference>
<evidence type="ECO:0000256" key="1">
    <source>
        <dbReference type="ARBA" id="ARBA00022723"/>
    </source>
</evidence>
<keyword evidence="1 4" id="KW-0479">Metal-binding</keyword>
<keyword evidence="2 4" id="KW-0863">Zinc-finger</keyword>
<feature type="domain" description="C3H1-type" evidence="5">
    <location>
        <begin position="336"/>
        <end position="363"/>
    </location>
</feature>
<gene>
    <name evidence="6" type="ORF">FOZ60_004791</name>
</gene>
<evidence type="ECO:0000256" key="2">
    <source>
        <dbReference type="ARBA" id="ARBA00022771"/>
    </source>
</evidence>
<evidence type="ECO:0000313" key="6">
    <source>
        <dbReference type="EMBL" id="KAF4686779.1"/>
    </source>
</evidence>
<evidence type="ECO:0000259" key="5">
    <source>
        <dbReference type="PROSITE" id="PS50103"/>
    </source>
</evidence>
<dbReference type="InterPro" id="IPR043128">
    <property type="entry name" value="Rev_trsase/Diguanyl_cyclase"/>
</dbReference>
<evidence type="ECO:0000313" key="7">
    <source>
        <dbReference type="Proteomes" id="UP000541610"/>
    </source>
</evidence>
<organism evidence="6 7">
    <name type="scientific">Perkinsus olseni</name>
    <name type="common">Perkinsus atlanticus</name>
    <dbReference type="NCBI Taxonomy" id="32597"/>
    <lineage>
        <taxon>Eukaryota</taxon>
        <taxon>Sar</taxon>
        <taxon>Alveolata</taxon>
        <taxon>Perkinsozoa</taxon>
        <taxon>Perkinsea</taxon>
        <taxon>Perkinsida</taxon>
        <taxon>Perkinsidae</taxon>
        <taxon>Perkinsus</taxon>
    </lineage>
</organism>
<dbReference type="GO" id="GO:0008270">
    <property type="term" value="F:zinc ion binding"/>
    <property type="evidence" value="ECO:0007669"/>
    <property type="project" value="UniProtKB-KW"/>
</dbReference>
<keyword evidence="3 4" id="KW-0862">Zinc</keyword>
<dbReference type="InterPro" id="IPR043502">
    <property type="entry name" value="DNA/RNA_pol_sf"/>
</dbReference>
<dbReference type="Gene3D" id="3.10.10.10">
    <property type="entry name" value="HIV Type 1 Reverse Transcriptase, subunit A, domain 1"/>
    <property type="match status" value="1"/>
</dbReference>
<sequence>MTAPGEHGGEPACDDSHNQFLPLLRLLGLRDEDDLNYVTEEDVRAALPLGSTLQQRVDYIRMLKTKHTDRTRSSTVTTVSSATSVLAGAAFDSDNADGKALAGILNLSPPDGQRWSGSADRRPATAFSHARDLLNYLNDLGGSALSVDDKLCHAEKWFNARWQNTNSVEKTYEDLHSLSADTKESVEDMYSRILNLKQNAKFLDHVIPDTTLRKSFLNALKPTLRAALLQVHPSPSTSLQTLVDWCIDYEQALQLTIPSATRTSTASSQLCRQYISGHCRYGASCKFLHTGSPRSDGPGSKTATAVVATGQAGVDGVSIQGPMKRLEDPELIRLCKEQGVCMAFTARGSCKLGQQCQYKHDALVRILAGSPVSRSVTVLNSKSLHGFYVEPDTGASHSIITERLAQHLLSSVPGASLHPNDARFDTACSLGSLSSTHRLSVALPVTNGMETFILHWSPSVICNSNLLHSDGLLGMDCMDFDKDALWLRLGDTRLRAAQFFTPPVTPRYDETGYAEDHRLSARRPSTDHTPPHESCQLVRKASPAPYSFDHLGLVSPTFPPAPDGYSVDAVVYENEWLRIYLLKCHGLDDRYEFCVDYSDQLLDTALSHPPRPVQKIHYKLTTAPKEERKEAHDRLIKLIHTKKLVPTAPCDKNTYASNWYPVRGRKKVRPVVPELRANAVLQMVCKRWPIVDCQSKISRLINKFRCYPYYKTLDVADAYRAIRLGDNAQKMCQVYLDSKSFTFAYMCDGTAINPPVLEHIVKFILRRISEDDDFKDIAISYMDDIIQLSGKGDLAAGTELIIKTFAKYNMKLTLSSSPDDPVLGYDVVCGGTKLGYPPKKYNLSINFNITGDLSYGSALSLLGYVACKARIAAAMERKTANGSALLFGGPPTS</sequence>
<dbReference type="AlphaFoldDB" id="A0A7J6NSA6"/>
<feature type="domain" description="C3H1-type" evidence="5">
    <location>
        <begin position="265"/>
        <end position="292"/>
    </location>
</feature>
<accession>A0A7J6NSA6</accession>
<comment type="caution">
    <text evidence="6">The sequence shown here is derived from an EMBL/GenBank/DDBJ whole genome shotgun (WGS) entry which is preliminary data.</text>
</comment>
<dbReference type="SMART" id="SM00356">
    <property type="entry name" value="ZnF_C3H1"/>
    <property type="match status" value="2"/>
</dbReference>
<reference evidence="6 7" key="1">
    <citation type="submission" date="2020-04" db="EMBL/GenBank/DDBJ databases">
        <title>Perkinsus olseni comparative genomics.</title>
        <authorList>
            <person name="Bogema D.R."/>
        </authorList>
    </citation>
    <scope>NUCLEOTIDE SEQUENCE [LARGE SCALE GENOMIC DNA]</scope>
    <source>
        <strain evidence="6">00978-12</strain>
    </source>
</reference>
<dbReference type="SUPFAM" id="SSF90229">
    <property type="entry name" value="CCCH zinc finger"/>
    <property type="match status" value="2"/>
</dbReference>
<dbReference type="EMBL" id="JABANP010000208">
    <property type="protein sequence ID" value="KAF4686779.1"/>
    <property type="molecule type" value="Genomic_DNA"/>
</dbReference>
<dbReference type="InterPro" id="IPR000571">
    <property type="entry name" value="Znf_CCCH"/>
</dbReference>
<protein>
    <recommendedName>
        <fullName evidence="5">C3H1-type domain-containing protein</fullName>
    </recommendedName>
</protein>
<evidence type="ECO:0000256" key="3">
    <source>
        <dbReference type="ARBA" id="ARBA00022833"/>
    </source>
</evidence>
<feature type="zinc finger region" description="C3H1-type" evidence="4">
    <location>
        <begin position="336"/>
        <end position="363"/>
    </location>
</feature>
<proteinExistence type="predicted"/>
<feature type="zinc finger region" description="C3H1-type" evidence="4">
    <location>
        <begin position="265"/>
        <end position="292"/>
    </location>
</feature>
<dbReference type="Gene3D" id="4.10.1000.10">
    <property type="entry name" value="Zinc finger, CCCH-type"/>
    <property type="match status" value="1"/>
</dbReference>
<dbReference type="Proteomes" id="UP000541610">
    <property type="component" value="Unassembled WGS sequence"/>
</dbReference>
<dbReference type="Gene3D" id="3.30.70.270">
    <property type="match status" value="1"/>
</dbReference>
<dbReference type="InterPro" id="IPR036855">
    <property type="entry name" value="Znf_CCCH_sf"/>
</dbReference>
<name>A0A7J6NSA6_PEROL</name>
<dbReference type="Pfam" id="PF00642">
    <property type="entry name" value="zf-CCCH"/>
    <property type="match status" value="1"/>
</dbReference>
<evidence type="ECO:0000256" key="4">
    <source>
        <dbReference type="PROSITE-ProRule" id="PRU00723"/>
    </source>
</evidence>